<protein>
    <submittedName>
        <fullName evidence="2">Uncharacterized protein</fullName>
    </submittedName>
</protein>
<name>A0A4C1Z874_EUMVA</name>
<evidence type="ECO:0000256" key="1">
    <source>
        <dbReference type="SAM" id="MobiDB-lite"/>
    </source>
</evidence>
<reference evidence="2 3" key="1">
    <citation type="journal article" date="2019" name="Commun. Biol.">
        <title>The bagworm genome reveals a unique fibroin gene that provides high tensile strength.</title>
        <authorList>
            <person name="Kono N."/>
            <person name="Nakamura H."/>
            <person name="Ohtoshi R."/>
            <person name="Tomita M."/>
            <person name="Numata K."/>
            <person name="Arakawa K."/>
        </authorList>
    </citation>
    <scope>NUCLEOTIDE SEQUENCE [LARGE SCALE GENOMIC DNA]</scope>
</reference>
<comment type="caution">
    <text evidence="2">The sequence shown here is derived from an EMBL/GenBank/DDBJ whole genome shotgun (WGS) entry which is preliminary data.</text>
</comment>
<dbReference type="Proteomes" id="UP000299102">
    <property type="component" value="Unassembled WGS sequence"/>
</dbReference>
<gene>
    <name evidence="2" type="ORF">EVAR_34511_1</name>
</gene>
<proteinExistence type="predicted"/>
<evidence type="ECO:0000313" key="3">
    <source>
        <dbReference type="Proteomes" id="UP000299102"/>
    </source>
</evidence>
<dbReference type="EMBL" id="BGZK01001590">
    <property type="protein sequence ID" value="GBP82847.1"/>
    <property type="molecule type" value="Genomic_DNA"/>
</dbReference>
<feature type="compositionally biased region" description="Gly residues" evidence="1">
    <location>
        <begin position="150"/>
        <end position="161"/>
    </location>
</feature>
<feature type="region of interest" description="Disordered" evidence="1">
    <location>
        <begin position="30"/>
        <end position="56"/>
    </location>
</feature>
<evidence type="ECO:0000313" key="2">
    <source>
        <dbReference type="EMBL" id="GBP82847.1"/>
    </source>
</evidence>
<keyword evidence="3" id="KW-1185">Reference proteome</keyword>
<organism evidence="2 3">
    <name type="scientific">Eumeta variegata</name>
    <name type="common">Bagworm moth</name>
    <name type="synonym">Eumeta japonica</name>
    <dbReference type="NCBI Taxonomy" id="151549"/>
    <lineage>
        <taxon>Eukaryota</taxon>
        <taxon>Metazoa</taxon>
        <taxon>Ecdysozoa</taxon>
        <taxon>Arthropoda</taxon>
        <taxon>Hexapoda</taxon>
        <taxon>Insecta</taxon>
        <taxon>Pterygota</taxon>
        <taxon>Neoptera</taxon>
        <taxon>Endopterygota</taxon>
        <taxon>Lepidoptera</taxon>
        <taxon>Glossata</taxon>
        <taxon>Ditrysia</taxon>
        <taxon>Tineoidea</taxon>
        <taxon>Psychidae</taxon>
        <taxon>Oiketicinae</taxon>
        <taxon>Eumeta</taxon>
    </lineage>
</organism>
<sequence>MRARRLYERSHINSVDVFYTNAAVTHTIEGVHTPLPTHRRSDPPSEGANIVIGGKTPPGVLRGAERQLRATGGDTASLPALRSWLKSPQTRAVTEYLRLGRIEAKNDSKTCSPRRTKGRLALSSRVEIASHDSCIVKNATSDRRRDSARAGGGCAGGGAGRRSGHVEPEAGGSGCV</sequence>
<accession>A0A4C1Z874</accession>
<dbReference type="AlphaFoldDB" id="A0A4C1Z874"/>
<feature type="region of interest" description="Disordered" evidence="1">
    <location>
        <begin position="140"/>
        <end position="176"/>
    </location>
</feature>